<proteinExistence type="predicted"/>
<comment type="caution">
    <text evidence="2">The sequence shown here is derived from an EMBL/GenBank/DDBJ whole genome shotgun (WGS) entry which is preliminary data.</text>
</comment>
<dbReference type="Proteomes" id="UP001519295">
    <property type="component" value="Unassembled WGS sequence"/>
</dbReference>
<dbReference type="CDD" id="cd05154">
    <property type="entry name" value="ACAD10_11_N-like"/>
    <property type="match status" value="1"/>
</dbReference>
<keyword evidence="2" id="KW-0418">Kinase</keyword>
<reference evidence="2 3" key="1">
    <citation type="submission" date="2021-03" db="EMBL/GenBank/DDBJ databases">
        <title>Sequencing the genomes of 1000 actinobacteria strains.</title>
        <authorList>
            <person name="Klenk H.-P."/>
        </authorList>
    </citation>
    <scope>NUCLEOTIDE SEQUENCE [LARGE SCALE GENOMIC DNA]</scope>
    <source>
        <strain evidence="2 3">DSM 45256</strain>
    </source>
</reference>
<protein>
    <submittedName>
        <fullName evidence="2">Aminoglycoside phosphotransferase (APT) family kinase protein</fullName>
    </submittedName>
</protein>
<dbReference type="SUPFAM" id="SSF56112">
    <property type="entry name" value="Protein kinase-like (PK-like)"/>
    <property type="match status" value="1"/>
</dbReference>
<dbReference type="Gene3D" id="3.90.1200.10">
    <property type="match status" value="1"/>
</dbReference>
<dbReference type="Gene3D" id="3.30.200.20">
    <property type="entry name" value="Phosphorylase Kinase, domain 1"/>
    <property type="match status" value="1"/>
</dbReference>
<keyword evidence="2" id="KW-0808">Transferase</keyword>
<feature type="domain" description="Aminoglycoside phosphotransferase" evidence="1">
    <location>
        <begin position="86"/>
        <end position="292"/>
    </location>
</feature>
<dbReference type="GO" id="GO:0016301">
    <property type="term" value="F:kinase activity"/>
    <property type="evidence" value="ECO:0007669"/>
    <property type="project" value="UniProtKB-KW"/>
</dbReference>
<sequence length="374" mass="40776">MSGRSDSPGLAEVMSAGMKSDAGGTIVAPGVRDLEDLAQVLTGWVAQRLLQATDVRLSDLAYPRGSGQSAETILFDAHWREGGSERTRGLVVRIKPSDFRLFRDDVFVEEFALMRALGEHGAVPVAPVRWLEESPAVLGSPFFVMEKLRGRVAVSMPSYLEQGWVAEASAAQRAVLWENCVRALATLPSVPLSAVPFLVPADGDGFGGEWTRWAGFLDELERPDRPLGRHREVLDALAASVPAHRPEGIVWGDARIGNMLVDDGFGVVALMDWEQPSAGGALHDLGWWLINQRGKSIPLGGRLLPGMLDRADTIALWEQVTGIRAEAIDWYEAFAAYKMACLMVNMYDLRGQRPPNGDYAALHHLDSARELLGG</sequence>
<dbReference type="InterPro" id="IPR041726">
    <property type="entry name" value="ACAD10_11_N"/>
</dbReference>
<evidence type="ECO:0000313" key="2">
    <source>
        <dbReference type="EMBL" id="MBP2366898.1"/>
    </source>
</evidence>
<name>A0ABS4VSJ1_9PSEU</name>
<dbReference type="InterPro" id="IPR051678">
    <property type="entry name" value="AGP_Transferase"/>
</dbReference>
<dbReference type="EMBL" id="JAGINU010000001">
    <property type="protein sequence ID" value="MBP2366898.1"/>
    <property type="molecule type" value="Genomic_DNA"/>
</dbReference>
<evidence type="ECO:0000313" key="3">
    <source>
        <dbReference type="Proteomes" id="UP001519295"/>
    </source>
</evidence>
<dbReference type="Pfam" id="PF01636">
    <property type="entry name" value="APH"/>
    <property type="match status" value="1"/>
</dbReference>
<dbReference type="InterPro" id="IPR011009">
    <property type="entry name" value="Kinase-like_dom_sf"/>
</dbReference>
<gene>
    <name evidence="2" type="ORF">JOF36_002594</name>
</gene>
<dbReference type="PANTHER" id="PTHR21310">
    <property type="entry name" value="AMINOGLYCOSIDE PHOSPHOTRANSFERASE-RELATED-RELATED"/>
    <property type="match status" value="1"/>
</dbReference>
<keyword evidence="3" id="KW-1185">Reference proteome</keyword>
<dbReference type="InterPro" id="IPR002575">
    <property type="entry name" value="Aminoglycoside_PTrfase"/>
</dbReference>
<accession>A0ABS4VSJ1</accession>
<organism evidence="2 3">
    <name type="scientific">Pseudonocardia parietis</name>
    <dbReference type="NCBI Taxonomy" id="570936"/>
    <lineage>
        <taxon>Bacteria</taxon>
        <taxon>Bacillati</taxon>
        <taxon>Actinomycetota</taxon>
        <taxon>Actinomycetes</taxon>
        <taxon>Pseudonocardiales</taxon>
        <taxon>Pseudonocardiaceae</taxon>
        <taxon>Pseudonocardia</taxon>
    </lineage>
</organism>
<evidence type="ECO:0000259" key="1">
    <source>
        <dbReference type="Pfam" id="PF01636"/>
    </source>
</evidence>
<dbReference type="RefSeq" id="WP_210026991.1">
    <property type="nucleotide sequence ID" value="NZ_JAGINU010000001.1"/>
</dbReference>